<feature type="compositionally biased region" description="Basic residues" evidence="1">
    <location>
        <begin position="208"/>
        <end position="225"/>
    </location>
</feature>
<feature type="compositionally biased region" description="Basic residues" evidence="1">
    <location>
        <begin position="86"/>
        <end position="97"/>
    </location>
</feature>
<feature type="compositionally biased region" description="Basic and acidic residues" evidence="1">
    <location>
        <begin position="189"/>
        <end position="207"/>
    </location>
</feature>
<feature type="compositionally biased region" description="Basic and acidic residues" evidence="1">
    <location>
        <begin position="249"/>
        <end position="266"/>
    </location>
</feature>
<accession>A0A6J4SXF2</accession>
<feature type="compositionally biased region" description="Basic residues" evidence="1">
    <location>
        <begin position="394"/>
        <end position="414"/>
    </location>
</feature>
<feature type="non-terminal residue" evidence="2">
    <location>
        <position position="1"/>
    </location>
</feature>
<dbReference type="EMBL" id="CADCVU010000147">
    <property type="protein sequence ID" value="CAA9507811.1"/>
    <property type="molecule type" value="Genomic_DNA"/>
</dbReference>
<feature type="compositionally biased region" description="Low complexity" evidence="1">
    <location>
        <begin position="135"/>
        <end position="146"/>
    </location>
</feature>
<feature type="compositionally biased region" description="Gly residues" evidence="1">
    <location>
        <begin position="418"/>
        <end position="428"/>
    </location>
</feature>
<feature type="non-terminal residue" evidence="2">
    <location>
        <position position="466"/>
    </location>
</feature>
<feature type="compositionally biased region" description="Basic and acidic residues" evidence="1">
    <location>
        <begin position="283"/>
        <end position="298"/>
    </location>
</feature>
<evidence type="ECO:0000313" key="2">
    <source>
        <dbReference type="EMBL" id="CAA9507811.1"/>
    </source>
</evidence>
<feature type="compositionally biased region" description="Basic and acidic residues" evidence="1">
    <location>
        <begin position="1"/>
        <end position="14"/>
    </location>
</feature>
<name>A0A6J4SXF2_9ACTN</name>
<feature type="region of interest" description="Disordered" evidence="1">
    <location>
        <begin position="1"/>
        <end position="466"/>
    </location>
</feature>
<sequence length="466" mass="50828">GGRYERAERCEPSPRRGHPQSAGAPAGAAHRRRTGRARSLGAARAAAHRAGRSGRRADPAPVPSRSRPLPGPRQADRAEGGDQGRRRQLGRLRRRARAAPGAQPRAGDRRAGDRPHGDHPRHLRRPRELGGGQAAGRARPARVQPRAHARAVDPPRAPRRRAHGRRHRHPWPGRDPDRDRPSPRSRPHYRAEAPPRAHPGHALDHAQRARARAPAHGRARGLHQRRQIDAAERAHRRHRWGARPPLPHPRPDHPLVRDLRPRVPADRHRRLHPQASPSARRGLRGDARGDPARRPDRARGRRLRVAGGDGGDDPRRRGRAGGDRGGGAPAAARSQQDRRARGRAPARALVPPPASDPGLGRDRRGARRAASGHRGGVPAHPAPDGPARALQRGRAPRRAARPCRRARARGHARWRAGPGAGPRGGGGAVRAVPRCRGRQRRLPAGGRAAGLRQSPRQRAGGRRPRV</sequence>
<feature type="compositionally biased region" description="Basic and acidic residues" evidence="1">
    <location>
        <begin position="106"/>
        <end position="120"/>
    </location>
</feature>
<protein>
    <submittedName>
        <fullName evidence="2">Ribosome LSU-associated GTP-binding protein HflX</fullName>
    </submittedName>
</protein>
<gene>
    <name evidence="2" type="ORF">AVDCRST_MAG45-1712</name>
</gene>
<evidence type="ECO:0000256" key="1">
    <source>
        <dbReference type="SAM" id="MobiDB-lite"/>
    </source>
</evidence>
<proteinExistence type="predicted"/>
<feature type="compositionally biased region" description="Basic and acidic residues" evidence="1">
    <location>
        <begin position="172"/>
        <end position="182"/>
    </location>
</feature>
<feature type="compositionally biased region" description="Basic residues" evidence="1">
    <location>
        <begin position="157"/>
        <end position="171"/>
    </location>
</feature>
<organism evidence="2">
    <name type="scientific">uncultured Solirubrobacterales bacterium</name>
    <dbReference type="NCBI Taxonomy" id="768556"/>
    <lineage>
        <taxon>Bacteria</taxon>
        <taxon>Bacillati</taxon>
        <taxon>Actinomycetota</taxon>
        <taxon>Thermoleophilia</taxon>
        <taxon>Solirubrobacterales</taxon>
        <taxon>environmental samples</taxon>
    </lineage>
</organism>
<reference evidence="2" key="1">
    <citation type="submission" date="2020-02" db="EMBL/GenBank/DDBJ databases">
        <authorList>
            <person name="Meier V. D."/>
        </authorList>
    </citation>
    <scope>NUCLEOTIDE SEQUENCE</scope>
    <source>
        <strain evidence="2">AVDCRST_MAG45</strain>
    </source>
</reference>
<dbReference type="AlphaFoldDB" id="A0A6J4SXF2"/>
<feature type="compositionally biased region" description="Basic and acidic residues" evidence="1">
    <location>
        <begin position="74"/>
        <end position="85"/>
    </location>
</feature>